<protein>
    <submittedName>
        <fullName evidence="1">Uncharacterized protein</fullName>
    </submittedName>
</protein>
<organism evidence="1">
    <name type="scientific">Arundo donax</name>
    <name type="common">Giant reed</name>
    <name type="synonym">Donax arundinaceus</name>
    <dbReference type="NCBI Taxonomy" id="35708"/>
    <lineage>
        <taxon>Eukaryota</taxon>
        <taxon>Viridiplantae</taxon>
        <taxon>Streptophyta</taxon>
        <taxon>Embryophyta</taxon>
        <taxon>Tracheophyta</taxon>
        <taxon>Spermatophyta</taxon>
        <taxon>Magnoliopsida</taxon>
        <taxon>Liliopsida</taxon>
        <taxon>Poales</taxon>
        <taxon>Poaceae</taxon>
        <taxon>PACMAD clade</taxon>
        <taxon>Arundinoideae</taxon>
        <taxon>Arundineae</taxon>
        <taxon>Arundo</taxon>
    </lineage>
</organism>
<sequence length="53" mass="5815">MVCASPSSHLSVFKVPPELSHRLDSDRCAPLKVLNTQCKRNQKAGHVATLFPV</sequence>
<proteinExistence type="predicted"/>
<reference evidence="1" key="1">
    <citation type="submission" date="2014-09" db="EMBL/GenBank/DDBJ databases">
        <authorList>
            <person name="Magalhaes I.L.F."/>
            <person name="Oliveira U."/>
            <person name="Santos F.R."/>
            <person name="Vidigal T.H.D.A."/>
            <person name="Brescovit A.D."/>
            <person name="Santos A.J."/>
        </authorList>
    </citation>
    <scope>NUCLEOTIDE SEQUENCE</scope>
    <source>
        <tissue evidence="1">Shoot tissue taken approximately 20 cm above the soil surface</tissue>
    </source>
</reference>
<dbReference type="EMBL" id="GBRH01226486">
    <property type="protein sequence ID" value="JAD71409.1"/>
    <property type="molecule type" value="Transcribed_RNA"/>
</dbReference>
<dbReference type="AlphaFoldDB" id="A0A0A9C511"/>
<reference evidence="1" key="2">
    <citation type="journal article" date="2015" name="Data Brief">
        <title>Shoot transcriptome of the giant reed, Arundo donax.</title>
        <authorList>
            <person name="Barrero R.A."/>
            <person name="Guerrero F.D."/>
            <person name="Moolhuijzen P."/>
            <person name="Goolsby J.A."/>
            <person name="Tidwell J."/>
            <person name="Bellgard S.E."/>
            <person name="Bellgard M.I."/>
        </authorList>
    </citation>
    <scope>NUCLEOTIDE SEQUENCE</scope>
    <source>
        <tissue evidence="1">Shoot tissue taken approximately 20 cm above the soil surface</tissue>
    </source>
</reference>
<accession>A0A0A9C511</accession>
<evidence type="ECO:0000313" key="1">
    <source>
        <dbReference type="EMBL" id="JAD71409.1"/>
    </source>
</evidence>
<name>A0A0A9C511_ARUDO</name>